<dbReference type="SUPFAM" id="SSF160631">
    <property type="entry name" value="SMI1/KNR4-like"/>
    <property type="match status" value="1"/>
</dbReference>
<accession>A0A7S1G240</accession>
<dbReference type="SMART" id="SM00860">
    <property type="entry name" value="SMI1_KNR4"/>
    <property type="match status" value="1"/>
</dbReference>
<name>A0A7S1G240_9STRA</name>
<evidence type="ECO:0000259" key="1">
    <source>
        <dbReference type="SMART" id="SM00860"/>
    </source>
</evidence>
<organism evidence="2">
    <name type="scientific">Bicosoecida sp. CB-2014</name>
    <dbReference type="NCBI Taxonomy" id="1486930"/>
    <lineage>
        <taxon>Eukaryota</taxon>
        <taxon>Sar</taxon>
        <taxon>Stramenopiles</taxon>
        <taxon>Bigyra</taxon>
        <taxon>Opalozoa</taxon>
        <taxon>Bicosoecida</taxon>
    </lineage>
</organism>
<dbReference type="InterPro" id="IPR018958">
    <property type="entry name" value="Knr4/Smi1-like_dom"/>
</dbReference>
<gene>
    <name evidence="2" type="ORF">BSP0115_LOCUS692</name>
</gene>
<protein>
    <recommendedName>
        <fullName evidence="1">Knr4/Smi1-like domain-containing protein</fullName>
    </recommendedName>
</protein>
<sequence length="203" mass="20633">MAAKTVTVAVEGNARVGGMTSDEEEQCVRDIHGWFVRNAKESGAADAEGASEASLEALSKAAGGLPLPSAYVALLKRADGGGVALREFSLLSAGEAADAKAALSGDGTDAFLPVARDLDDNLLGLVYGSGGASEGKGDDGSGGGGGVPHVAEWSADEGVSEAVAGSFADYLEAFRNELLASKYEWLEGLVERITDSPVKKGKK</sequence>
<evidence type="ECO:0000313" key="2">
    <source>
        <dbReference type="EMBL" id="CAD8907496.1"/>
    </source>
</evidence>
<proteinExistence type="predicted"/>
<dbReference type="Pfam" id="PF09346">
    <property type="entry name" value="SMI1_KNR4"/>
    <property type="match status" value="1"/>
</dbReference>
<dbReference type="InterPro" id="IPR037883">
    <property type="entry name" value="Knr4/Smi1-like_sf"/>
</dbReference>
<reference evidence="2" key="1">
    <citation type="submission" date="2021-01" db="EMBL/GenBank/DDBJ databases">
        <authorList>
            <person name="Corre E."/>
            <person name="Pelletier E."/>
            <person name="Niang G."/>
            <person name="Scheremetjew M."/>
            <person name="Finn R."/>
            <person name="Kale V."/>
            <person name="Holt S."/>
            <person name="Cochrane G."/>
            <person name="Meng A."/>
            <person name="Brown T."/>
            <person name="Cohen L."/>
        </authorList>
    </citation>
    <scope>NUCLEOTIDE SEQUENCE</scope>
    <source>
        <strain evidence="2">Ms1</strain>
    </source>
</reference>
<feature type="domain" description="Knr4/Smi1-like" evidence="1">
    <location>
        <begin position="49"/>
        <end position="173"/>
    </location>
</feature>
<dbReference type="EMBL" id="HBFS01001061">
    <property type="protein sequence ID" value="CAD8907496.1"/>
    <property type="molecule type" value="Transcribed_RNA"/>
</dbReference>
<dbReference type="AlphaFoldDB" id="A0A7S1G240"/>